<keyword evidence="4" id="KW-0963">Cytoplasm</keyword>
<comment type="function">
    <text evidence="1">Specifically methylates the cytosine at position 967 (m5C967) of 16S rRNA.</text>
</comment>
<dbReference type="InterPro" id="IPR049560">
    <property type="entry name" value="MeTrfase_RsmB-F_NOP2_cat"/>
</dbReference>
<organism evidence="15 16">
    <name type="scientific">Heliomicrobium undosum</name>
    <dbReference type="NCBI Taxonomy" id="121734"/>
    <lineage>
        <taxon>Bacteria</taxon>
        <taxon>Bacillati</taxon>
        <taxon>Bacillota</taxon>
        <taxon>Clostridia</taxon>
        <taxon>Eubacteriales</taxon>
        <taxon>Heliobacteriaceae</taxon>
        <taxon>Heliomicrobium</taxon>
    </lineage>
</organism>
<keyword evidence="5" id="KW-0698">rRNA processing</keyword>
<dbReference type="Proteomes" id="UP000463470">
    <property type="component" value="Unassembled WGS sequence"/>
</dbReference>
<evidence type="ECO:0000256" key="2">
    <source>
        <dbReference type="ARBA" id="ARBA00004496"/>
    </source>
</evidence>
<dbReference type="EMBL" id="WXEY01000003">
    <property type="protein sequence ID" value="MZP29050.1"/>
    <property type="molecule type" value="Genomic_DNA"/>
</dbReference>
<dbReference type="PANTHER" id="PTHR22807">
    <property type="entry name" value="NOP2 YEAST -RELATED NOL1/NOP2/FMU SUN DOMAIN-CONTAINING"/>
    <property type="match status" value="1"/>
</dbReference>
<dbReference type="GO" id="GO:0006355">
    <property type="term" value="P:regulation of DNA-templated transcription"/>
    <property type="evidence" value="ECO:0007669"/>
    <property type="project" value="InterPro"/>
</dbReference>
<dbReference type="AlphaFoldDB" id="A0A845L399"/>
<feature type="binding site" evidence="13">
    <location>
        <begin position="262"/>
        <end position="268"/>
    </location>
    <ligand>
        <name>S-adenosyl-L-methionine</name>
        <dbReference type="ChEBI" id="CHEBI:59789"/>
    </ligand>
</feature>
<feature type="binding site" evidence="13">
    <location>
        <position position="313"/>
    </location>
    <ligand>
        <name>S-adenosyl-L-methionine</name>
        <dbReference type="ChEBI" id="CHEBI:59789"/>
    </ligand>
</feature>
<dbReference type="OrthoDB" id="9810297at2"/>
<evidence type="ECO:0000256" key="7">
    <source>
        <dbReference type="ARBA" id="ARBA00022679"/>
    </source>
</evidence>
<feature type="binding site" evidence="13">
    <location>
        <position position="331"/>
    </location>
    <ligand>
        <name>S-adenosyl-L-methionine</name>
        <dbReference type="ChEBI" id="CHEBI:59789"/>
    </ligand>
</feature>
<dbReference type="FunFam" id="3.40.50.150:FF:000257">
    <property type="entry name" value="16S rRNA methyltransferase"/>
    <property type="match status" value="1"/>
</dbReference>
<evidence type="ECO:0000256" key="12">
    <source>
        <dbReference type="ARBA" id="ARBA00047283"/>
    </source>
</evidence>
<feature type="active site" description="Nucleophile" evidence="13">
    <location>
        <position position="384"/>
    </location>
</feature>
<dbReference type="NCBIfam" id="NF011494">
    <property type="entry name" value="PRK14902.1"/>
    <property type="match status" value="1"/>
</dbReference>
<keyword evidence="16" id="KW-1185">Reference proteome</keyword>
<dbReference type="GO" id="GO:0003723">
    <property type="term" value="F:RNA binding"/>
    <property type="evidence" value="ECO:0007669"/>
    <property type="project" value="UniProtKB-UniRule"/>
</dbReference>
<dbReference type="Pfam" id="PF22458">
    <property type="entry name" value="RsmF-B_ferredox"/>
    <property type="match status" value="1"/>
</dbReference>
<evidence type="ECO:0000313" key="16">
    <source>
        <dbReference type="Proteomes" id="UP000463470"/>
    </source>
</evidence>
<evidence type="ECO:0000256" key="10">
    <source>
        <dbReference type="ARBA" id="ARBA00030399"/>
    </source>
</evidence>
<dbReference type="InterPro" id="IPR001678">
    <property type="entry name" value="MeTrfase_RsmB-F_NOP2_dom"/>
</dbReference>
<dbReference type="InterPro" id="IPR006027">
    <property type="entry name" value="NusB_RsmB_TIM44"/>
</dbReference>
<feature type="binding site" evidence="13">
    <location>
        <position position="286"/>
    </location>
    <ligand>
        <name>S-adenosyl-L-methionine</name>
        <dbReference type="ChEBI" id="CHEBI:59789"/>
    </ligand>
</feature>
<dbReference type="PANTHER" id="PTHR22807:SF61">
    <property type="entry name" value="NOL1_NOP2_SUN FAMILY PROTEIN _ ANTITERMINATION NUSB DOMAIN-CONTAINING PROTEIN"/>
    <property type="match status" value="1"/>
</dbReference>
<name>A0A845L399_9FIRM</name>
<dbReference type="InterPro" id="IPR054728">
    <property type="entry name" value="RsmB-like_ferredoxin"/>
</dbReference>
<evidence type="ECO:0000256" key="11">
    <source>
        <dbReference type="ARBA" id="ARBA00031088"/>
    </source>
</evidence>
<sequence>MMQPSPRGVALDVLNAVEERKAYANLQLAHALEGSGLQRLDRGLVSELVLGVLRRQNALDFALDGLLKRPGGVPTDARRLLRLGAYQILYLDRIPDAVACHETVELAKQAGLGRLTSLINGVLRQLVRRRDEIPWPRWEDKPVEHLTVVESHPEWLVRRWLKQFGAERTRAICQVNNQPAAVSLRVNGLRANRDAFLQQLAEAGVEAVPSALHGMGVRLASASAVTRLPGFAEGLFTVQDESSMVVAPVVDPQPGEIVVDACAAPGGKTTHMAERSGDKATIHSWDIHPHKLGLIRENCRRLGIECVQVEAIDARHPAEALRGEVDCLLLDAPCSGLGVLRRKPELRYRISEADLVRLRELQRELLDGAAPLVKPGGVLVYSTCTIEPEENFQQVKDFLQRHPDFGAEDLSPFLPDLDFTEEEKRQSAKGYFQILPHRFQTDGFFVARLRRRS</sequence>
<dbReference type="SUPFAM" id="SSF48013">
    <property type="entry name" value="NusB-like"/>
    <property type="match status" value="1"/>
</dbReference>
<feature type="domain" description="SAM-dependent MTase RsmB/NOP-type" evidence="14">
    <location>
        <begin position="172"/>
        <end position="452"/>
    </location>
</feature>
<dbReference type="CDD" id="cd02440">
    <property type="entry name" value="AdoMet_MTases"/>
    <property type="match status" value="1"/>
</dbReference>
<comment type="subcellular location">
    <subcellularLocation>
        <location evidence="2">Cytoplasm</location>
    </subcellularLocation>
</comment>
<comment type="catalytic activity">
    <reaction evidence="12">
        <text>cytidine(967) in 16S rRNA + S-adenosyl-L-methionine = 5-methylcytidine(967) in 16S rRNA + S-adenosyl-L-homocysteine + H(+)</text>
        <dbReference type="Rhea" id="RHEA:42748"/>
        <dbReference type="Rhea" id="RHEA-COMP:10219"/>
        <dbReference type="Rhea" id="RHEA-COMP:10220"/>
        <dbReference type="ChEBI" id="CHEBI:15378"/>
        <dbReference type="ChEBI" id="CHEBI:57856"/>
        <dbReference type="ChEBI" id="CHEBI:59789"/>
        <dbReference type="ChEBI" id="CHEBI:74483"/>
        <dbReference type="ChEBI" id="CHEBI:82748"/>
        <dbReference type="EC" id="2.1.1.176"/>
    </reaction>
</comment>
<keyword evidence="8 13" id="KW-0949">S-adenosyl-L-methionine</keyword>
<evidence type="ECO:0000256" key="9">
    <source>
        <dbReference type="ARBA" id="ARBA00022884"/>
    </source>
</evidence>
<proteinExistence type="inferred from homology"/>
<reference evidence="15 16" key="1">
    <citation type="submission" date="2020-01" db="EMBL/GenBank/DDBJ databases">
        <title>Whole-genome sequence of Heliobacterium undosum DSM 13378.</title>
        <authorList>
            <person name="Kyndt J.A."/>
            <person name="Meyer T.E."/>
        </authorList>
    </citation>
    <scope>NUCLEOTIDE SEQUENCE [LARGE SCALE GENOMIC DNA]</scope>
    <source>
        <strain evidence="15 16">DSM 13378</strain>
    </source>
</reference>
<dbReference type="Gene3D" id="3.30.70.1170">
    <property type="entry name" value="Sun protein, domain 3"/>
    <property type="match status" value="1"/>
</dbReference>
<evidence type="ECO:0000313" key="15">
    <source>
        <dbReference type="EMBL" id="MZP29050.1"/>
    </source>
</evidence>
<accession>A0A845L399</accession>
<dbReference type="Gene3D" id="1.10.940.10">
    <property type="entry name" value="NusB-like"/>
    <property type="match status" value="1"/>
</dbReference>
<dbReference type="Pfam" id="PF01189">
    <property type="entry name" value="Methyltr_RsmB-F"/>
    <property type="match status" value="1"/>
</dbReference>
<protein>
    <recommendedName>
        <fullName evidence="3">16S rRNA (cytosine(967)-C(5))-methyltransferase</fullName>
        <ecNumber evidence="3">2.1.1.176</ecNumber>
    </recommendedName>
    <alternativeName>
        <fullName evidence="10">16S rRNA m5C967 methyltransferase</fullName>
    </alternativeName>
    <alternativeName>
        <fullName evidence="11">rRNA (cytosine-C(5)-)-methyltransferase RsmB</fullName>
    </alternativeName>
</protein>
<comment type="similarity">
    <text evidence="13">Belongs to the class I-like SAM-binding methyltransferase superfamily. RsmB/NOP family.</text>
</comment>
<dbReference type="GO" id="GO:0008649">
    <property type="term" value="F:rRNA methyltransferase activity"/>
    <property type="evidence" value="ECO:0007669"/>
    <property type="project" value="InterPro"/>
</dbReference>
<dbReference type="InterPro" id="IPR023267">
    <property type="entry name" value="RCMT"/>
</dbReference>
<keyword evidence="7 13" id="KW-0808">Transferase</keyword>
<dbReference type="NCBIfam" id="TIGR00563">
    <property type="entry name" value="rsmB"/>
    <property type="match status" value="1"/>
</dbReference>
<dbReference type="Pfam" id="PF01029">
    <property type="entry name" value="NusB"/>
    <property type="match status" value="1"/>
</dbReference>
<evidence type="ECO:0000256" key="4">
    <source>
        <dbReference type="ARBA" id="ARBA00022490"/>
    </source>
</evidence>
<keyword evidence="9 13" id="KW-0694">RNA-binding</keyword>
<dbReference type="PROSITE" id="PS51686">
    <property type="entry name" value="SAM_MT_RSMB_NOP"/>
    <property type="match status" value="1"/>
</dbReference>
<dbReference type="InterPro" id="IPR004573">
    <property type="entry name" value="rRNA_ssu_MeTfrase_B"/>
</dbReference>
<evidence type="ECO:0000259" key="14">
    <source>
        <dbReference type="PROSITE" id="PS51686"/>
    </source>
</evidence>
<keyword evidence="6 13" id="KW-0489">Methyltransferase</keyword>
<dbReference type="GO" id="GO:0005737">
    <property type="term" value="C:cytoplasm"/>
    <property type="evidence" value="ECO:0007669"/>
    <property type="project" value="UniProtKB-SubCell"/>
</dbReference>
<evidence type="ECO:0000256" key="6">
    <source>
        <dbReference type="ARBA" id="ARBA00022603"/>
    </source>
</evidence>
<evidence type="ECO:0000256" key="13">
    <source>
        <dbReference type="PROSITE-ProRule" id="PRU01023"/>
    </source>
</evidence>
<evidence type="ECO:0000256" key="8">
    <source>
        <dbReference type="ARBA" id="ARBA00022691"/>
    </source>
</evidence>
<dbReference type="InterPro" id="IPR035926">
    <property type="entry name" value="NusB-like_sf"/>
</dbReference>
<dbReference type="SUPFAM" id="SSF53335">
    <property type="entry name" value="S-adenosyl-L-methionine-dependent methyltransferases"/>
    <property type="match status" value="1"/>
</dbReference>
<evidence type="ECO:0000256" key="1">
    <source>
        <dbReference type="ARBA" id="ARBA00002724"/>
    </source>
</evidence>
<dbReference type="PRINTS" id="PR02008">
    <property type="entry name" value="RCMTFAMILY"/>
</dbReference>
<dbReference type="Gene3D" id="3.40.50.150">
    <property type="entry name" value="Vaccinia Virus protein VP39"/>
    <property type="match status" value="1"/>
</dbReference>
<dbReference type="InterPro" id="IPR029063">
    <property type="entry name" value="SAM-dependent_MTases_sf"/>
</dbReference>
<comment type="caution">
    <text evidence="15">The sequence shown here is derived from an EMBL/GenBank/DDBJ whole genome shotgun (WGS) entry which is preliminary data.</text>
</comment>
<evidence type="ECO:0000256" key="3">
    <source>
        <dbReference type="ARBA" id="ARBA00012140"/>
    </source>
</evidence>
<evidence type="ECO:0000256" key="5">
    <source>
        <dbReference type="ARBA" id="ARBA00022552"/>
    </source>
</evidence>
<gene>
    <name evidence="15" type="primary">rsmB</name>
    <name evidence="15" type="ORF">GTO91_04905</name>
</gene>
<dbReference type="EC" id="2.1.1.176" evidence="3"/>